<dbReference type="SUPFAM" id="SSF51735">
    <property type="entry name" value="NAD(P)-binding Rossmann-fold domains"/>
    <property type="match status" value="1"/>
</dbReference>
<protein>
    <submittedName>
        <fullName evidence="3">Gfo/Idh/MocA family protein</fullName>
    </submittedName>
</protein>
<dbReference type="InterPro" id="IPR052515">
    <property type="entry name" value="Gfo/Idh/MocA_Oxidoreductase"/>
</dbReference>
<keyword evidence="4" id="KW-1185">Reference proteome</keyword>
<dbReference type="Gene3D" id="3.40.50.720">
    <property type="entry name" value="NAD(P)-binding Rossmann-like Domain"/>
    <property type="match status" value="1"/>
</dbReference>
<dbReference type="Pfam" id="PF22725">
    <property type="entry name" value="GFO_IDH_MocA_C3"/>
    <property type="match status" value="1"/>
</dbReference>
<dbReference type="PANTHER" id="PTHR43249">
    <property type="entry name" value="UDP-N-ACETYL-2-AMINO-2-DEOXY-D-GLUCURONATE OXIDASE"/>
    <property type="match status" value="1"/>
</dbReference>
<dbReference type="InterPro" id="IPR000683">
    <property type="entry name" value="Gfo/Idh/MocA-like_OxRdtase_N"/>
</dbReference>
<sequence length="342" mass="35625">MTQPFGIAVIGAGMAATPHARALAELSPDIAVRGVWTRGDSGAAMAAEYGFPLADSPEALAADPSVDALLLLTPPDARTDPVRLFAGAGKHVLSEKPIGRTLAEAEEVAAICADAGVQLGVVFQHRYRAGSVALQRMLRDGELGTLQMARADIPWWRDQGYYDAPGRGTMARDGGGVLISQAIHTLDLMLSLTGPVRTVQGLAATTGLHDMECEDFATAGLRFENGAVGSVFATTAAWPGGAESIRLDCSKCVATLQSGTLRIDWRDGRTETVGEEAATGGGADPMAFPHDWHRDLIAGFVDAARAGRAPEPSGQDALAAQGLIDAILRSSDTGRAIQLGDS</sequence>
<dbReference type="Pfam" id="PF01408">
    <property type="entry name" value="GFO_IDH_MocA"/>
    <property type="match status" value="1"/>
</dbReference>
<evidence type="ECO:0000313" key="4">
    <source>
        <dbReference type="Proteomes" id="UP001595632"/>
    </source>
</evidence>
<dbReference type="RefSeq" id="WP_275631826.1">
    <property type="nucleotide sequence ID" value="NZ_JARGYD010000002.1"/>
</dbReference>
<dbReference type="InterPro" id="IPR036291">
    <property type="entry name" value="NAD(P)-bd_dom_sf"/>
</dbReference>
<reference evidence="4" key="1">
    <citation type="journal article" date="2019" name="Int. J. Syst. Evol. Microbiol.">
        <title>The Global Catalogue of Microorganisms (GCM) 10K type strain sequencing project: providing services to taxonomists for standard genome sequencing and annotation.</title>
        <authorList>
            <consortium name="The Broad Institute Genomics Platform"/>
            <consortium name="The Broad Institute Genome Sequencing Center for Infectious Disease"/>
            <person name="Wu L."/>
            <person name="Ma J."/>
        </authorList>
    </citation>
    <scope>NUCLEOTIDE SEQUENCE [LARGE SCALE GENOMIC DNA]</scope>
    <source>
        <strain evidence="4">KCTC 52366</strain>
    </source>
</reference>
<comment type="caution">
    <text evidence="3">The sequence shown here is derived from an EMBL/GenBank/DDBJ whole genome shotgun (WGS) entry which is preliminary data.</text>
</comment>
<proteinExistence type="predicted"/>
<dbReference type="SUPFAM" id="SSF55347">
    <property type="entry name" value="Glyceraldehyde-3-phosphate dehydrogenase-like, C-terminal domain"/>
    <property type="match status" value="1"/>
</dbReference>
<evidence type="ECO:0000259" key="1">
    <source>
        <dbReference type="Pfam" id="PF01408"/>
    </source>
</evidence>
<gene>
    <name evidence="3" type="ORF">ACFOGP_04360</name>
</gene>
<evidence type="ECO:0000313" key="3">
    <source>
        <dbReference type="EMBL" id="MFC3141926.1"/>
    </source>
</evidence>
<dbReference type="EMBL" id="JBHRTB010000010">
    <property type="protein sequence ID" value="MFC3141926.1"/>
    <property type="molecule type" value="Genomic_DNA"/>
</dbReference>
<feature type="domain" description="GFO/IDH/MocA-like oxidoreductase" evidence="2">
    <location>
        <begin position="133"/>
        <end position="251"/>
    </location>
</feature>
<feature type="domain" description="Gfo/Idh/MocA-like oxidoreductase N-terminal" evidence="1">
    <location>
        <begin position="5"/>
        <end position="121"/>
    </location>
</feature>
<dbReference type="InterPro" id="IPR055170">
    <property type="entry name" value="GFO_IDH_MocA-like_dom"/>
</dbReference>
<organism evidence="3 4">
    <name type="scientific">Psychromarinibacter halotolerans</name>
    <dbReference type="NCBI Taxonomy" id="1775175"/>
    <lineage>
        <taxon>Bacteria</taxon>
        <taxon>Pseudomonadati</taxon>
        <taxon>Pseudomonadota</taxon>
        <taxon>Alphaproteobacteria</taxon>
        <taxon>Rhodobacterales</taxon>
        <taxon>Paracoccaceae</taxon>
        <taxon>Psychromarinibacter</taxon>
    </lineage>
</organism>
<dbReference type="PANTHER" id="PTHR43249:SF1">
    <property type="entry name" value="D-GLUCOSIDE 3-DEHYDROGENASE"/>
    <property type="match status" value="1"/>
</dbReference>
<accession>A0ABV7GQW4</accession>
<name>A0ABV7GQW4_9RHOB</name>
<dbReference type="Gene3D" id="3.30.360.10">
    <property type="entry name" value="Dihydrodipicolinate Reductase, domain 2"/>
    <property type="match status" value="1"/>
</dbReference>
<dbReference type="Proteomes" id="UP001595632">
    <property type="component" value="Unassembled WGS sequence"/>
</dbReference>
<evidence type="ECO:0000259" key="2">
    <source>
        <dbReference type="Pfam" id="PF22725"/>
    </source>
</evidence>